<dbReference type="EMBL" id="BAAATR010000055">
    <property type="protein sequence ID" value="GAA2276745.1"/>
    <property type="molecule type" value="Genomic_DNA"/>
</dbReference>
<comment type="subcellular location">
    <subcellularLocation>
        <location evidence="1">Membrane</location>
        <topology evidence="1">Multi-pass membrane protein</topology>
    </subcellularLocation>
</comment>
<dbReference type="Proteomes" id="UP001500305">
    <property type="component" value="Unassembled WGS sequence"/>
</dbReference>
<evidence type="ECO:0000256" key="5">
    <source>
        <dbReference type="SAM" id="Phobius"/>
    </source>
</evidence>
<gene>
    <name evidence="7" type="ORF">GCM10010430_73310</name>
</gene>
<feature type="domain" description="Methylamine utilisation protein MauE" evidence="6">
    <location>
        <begin position="2"/>
        <end position="129"/>
    </location>
</feature>
<feature type="transmembrane region" description="Helical" evidence="5">
    <location>
        <begin position="107"/>
        <end position="131"/>
    </location>
</feature>
<keyword evidence="2 5" id="KW-0812">Transmembrane</keyword>
<name>A0ABN3EYR5_9ACTN</name>
<keyword evidence="3 5" id="KW-1133">Transmembrane helix</keyword>
<keyword evidence="8" id="KW-1185">Reference proteome</keyword>
<dbReference type="Pfam" id="PF07291">
    <property type="entry name" value="MauE"/>
    <property type="match status" value="1"/>
</dbReference>
<keyword evidence="4 5" id="KW-0472">Membrane</keyword>
<evidence type="ECO:0000313" key="7">
    <source>
        <dbReference type="EMBL" id="GAA2276745.1"/>
    </source>
</evidence>
<evidence type="ECO:0000256" key="1">
    <source>
        <dbReference type="ARBA" id="ARBA00004141"/>
    </source>
</evidence>
<feature type="transmembrane region" description="Helical" evidence="5">
    <location>
        <begin position="45"/>
        <end position="67"/>
    </location>
</feature>
<evidence type="ECO:0000256" key="3">
    <source>
        <dbReference type="ARBA" id="ARBA00022989"/>
    </source>
</evidence>
<accession>A0ABN3EYR5</accession>
<reference evidence="7 8" key="1">
    <citation type="journal article" date="2019" name="Int. J. Syst. Evol. Microbiol.">
        <title>The Global Catalogue of Microorganisms (GCM) 10K type strain sequencing project: providing services to taxonomists for standard genome sequencing and annotation.</title>
        <authorList>
            <consortium name="The Broad Institute Genomics Platform"/>
            <consortium name="The Broad Institute Genome Sequencing Center for Infectious Disease"/>
            <person name="Wu L."/>
            <person name="Ma J."/>
        </authorList>
    </citation>
    <scope>NUCLEOTIDE SEQUENCE [LARGE SCALE GENOMIC DNA]</scope>
    <source>
        <strain evidence="7 8">JCM 7356</strain>
    </source>
</reference>
<dbReference type="InterPro" id="IPR009908">
    <property type="entry name" value="Methylamine_util_MauE"/>
</dbReference>
<evidence type="ECO:0000259" key="6">
    <source>
        <dbReference type="Pfam" id="PF07291"/>
    </source>
</evidence>
<organism evidence="7 8">
    <name type="scientific">Kitasatospora cystarginea</name>
    <dbReference type="NCBI Taxonomy" id="58350"/>
    <lineage>
        <taxon>Bacteria</taxon>
        <taxon>Bacillati</taxon>
        <taxon>Actinomycetota</taxon>
        <taxon>Actinomycetes</taxon>
        <taxon>Kitasatosporales</taxon>
        <taxon>Streptomycetaceae</taxon>
        <taxon>Kitasatospora</taxon>
    </lineage>
</organism>
<sequence>MEVLELSARITLIVVFGAAVFGKCRSRRALRQFAAGLADFGWIPARLRLTVALAVLAAEVGAVPLLLGDRQVGAVLAFGLLAVFTVATVQAGRAAACQCFGTADTPAAGGTAAFVTRNSLLMGLALVAGLVPGGAPALPVWVAAVGVGAALGAVVIGWDEVAYLRS</sequence>
<protein>
    <recommendedName>
        <fullName evidence="6">Methylamine utilisation protein MauE domain-containing protein</fullName>
    </recommendedName>
</protein>
<feature type="transmembrane region" description="Helical" evidence="5">
    <location>
        <begin position="137"/>
        <end position="158"/>
    </location>
</feature>
<proteinExistence type="predicted"/>
<feature type="transmembrane region" description="Helical" evidence="5">
    <location>
        <begin position="73"/>
        <end position="95"/>
    </location>
</feature>
<feature type="transmembrane region" description="Helical" evidence="5">
    <location>
        <begin position="6"/>
        <end position="24"/>
    </location>
</feature>
<evidence type="ECO:0000313" key="8">
    <source>
        <dbReference type="Proteomes" id="UP001500305"/>
    </source>
</evidence>
<comment type="caution">
    <text evidence="7">The sequence shown here is derived from an EMBL/GenBank/DDBJ whole genome shotgun (WGS) entry which is preliminary data.</text>
</comment>
<evidence type="ECO:0000256" key="4">
    <source>
        <dbReference type="ARBA" id="ARBA00023136"/>
    </source>
</evidence>
<dbReference type="RefSeq" id="WP_344640903.1">
    <property type="nucleotide sequence ID" value="NZ_BAAATR010000055.1"/>
</dbReference>
<evidence type="ECO:0000256" key="2">
    <source>
        <dbReference type="ARBA" id="ARBA00022692"/>
    </source>
</evidence>